<dbReference type="AlphaFoldDB" id="A0A4S4B4M7"/>
<dbReference type="Gene3D" id="3.40.1440.10">
    <property type="entry name" value="GIY-YIG endonuclease"/>
    <property type="match status" value="1"/>
</dbReference>
<proteinExistence type="predicted"/>
<dbReference type="InterPro" id="IPR000305">
    <property type="entry name" value="GIY-YIG_endonuc"/>
</dbReference>
<dbReference type="Pfam" id="PF01541">
    <property type="entry name" value="GIY-YIG"/>
    <property type="match status" value="1"/>
</dbReference>
<reference evidence="2 3" key="1">
    <citation type="submission" date="2019-04" db="EMBL/GenBank/DDBJ databases">
        <title>Azoarcus nasutitermitis sp. nov. isolated from termite nest.</title>
        <authorList>
            <person name="Lin S.-Y."/>
            <person name="Hameed A."/>
            <person name="Hsu Y.-H."/>
            <person name="Young C.-C."/>
        </authorList>
    </citation>
    <scope>NUCLEOTIDE SEQUENCE [LARGE SCALE GENOMIC DNA]</scope>
    <source>
        <strain evidence="2 3">CC-YHH838</strain>
    </source>
</reference>
<dbReference type="EMBL" id="SSOC01000001">
    <property type="protein sequence ID" value="THF67525.1"/>
    <property type="molecule type" value="Genomic_DNA"/>
</dbReference>
<evidence type="ECO:0000313" key="2">
    <source>
        <dbReference type="EMBL" id="THF67525.1"/>
    </source>
</evidence>
<organism evidence="2 3">
    <name type="scientific">Pseudothauera nasutitermitis</name>
    <dbReference type="NCBI Taxonomy" id="2565930"/>
    <lineage>
        <taxon>Bacteria</taxon>
        <taxon>Pseudomonadati</taxon>
        <taxon>Pseudomonadota</taxon>
        <taxon>Betaproteobacteria</taxon>
        <taxon>Rhodocyclales</taxon>
        <taxon>Zoogloeaceae</taxon>
        <taxon>Pseudothauera</taxon>
    </lineage>
</organism>
<sequence>MKEKIIGVYAIQAPDGRLYIGSSVDVEKRWGEHKSRLRHGKHDNPILSHIAAATGVDSLRFRLLLRCYLDELRACEQAAIDRLKPALNILPTAERLLTEQWKRPDFRARNTARAAKQNAELWSDSAFVEKARARVVVMQTAEVKEKAASSRRRAMKERGQAYRNVAEASAATLKKLHADPSFAAAHSERMRENMKRLSQDPEFQRKRNEAARARHQKKIRCITTGEVFPSRGAAAKAKGISESVISKQLRGLPTRSGLEWEYLNG</sequence>
<dbReference type="RefSeq" id="WP_136346931.1">
    <property type="nucleotide sequence ID" value="NZ_SSOC01000001.1"/>
</dbReference>
<keyword evidence="3" id="KW-1185">Reference proteome</keyword>
<evidence type="ECO:0000313" key="3">
    <source>
        <dbReference type="Proteomes" id="UP000308430"/>
    </source>
</evidence>
<accession>A0A4S4B4M7</accession>
<comment type="caution">
    <text evidence="2">The sequence shown here is derived from an EMBL/GenBank/DDBJ whole genome shotgun (WGS) entry which is preliminary data.</text>
</comment>
<gene>
    <name evidence="2" type="ORF">E6C76_03980</name>
</gene>
<feature type="domain" description="GIY-YIG" evidence="1">
    <location>
        <begin position="4"/>
        <end position="89"/>
    </location>
</feature>
<dbReference type="SUPFAM" id="SSF82771">
    <property type="entry name" value="GIY-YIG endonuclease"/>
    <property type="match status" value="1"/>
</dbReference>
<dbReference type="InterPro" id="IPR035901">
    <property type="entry name" value="GIY-YIG_endonuc_sf"/>
</dbReference>
<dbReference type="SMART" id="SM00465">
    <property type="entry name" value="GIYc"/>
    <property type="match status" value="1"/>
</dbReference>
<dbReference type="PROSITE" id="PS50164">
    <property type="entry name" value="GIY_YIG"/>
    <property type="match status" value="1"/>
</dbReference>
<evidence type="ECO:0000259" key="1">
    <source>
        <dbReference type="PROSITE" id="PS50164"/>
    </source>
</evidence>
<dbReference type="OrthoDB" id="9134286at2"/>
<dbReference type="Proteomes" id="UP000308430">
    <property type="component" value="Unassembled WGS sequence"/>
</dbReference>
<name>A0A4S4B4M7_9RHOO</name>
<protein>
    <recommendedName>
        <fullName evidence="1">GIY-YIG domain-containing protein</fullName>
    </recommendedName>
</protein>